<keyword evidence="4" id="KW-0472">Membrane</keyword>
<dbReference type="GO" id="GO:0006631">
    <property type="term" value="P:fatty acid metabolic process"/>
    <property type="evidence" value="ECO:0007669"/>
    <property type="project" value="TreeGrafter"/>
</dbReference>
<feature type="compositionally biased region" description="Gly residues" evidence="3">
    <location>
        <begin position="311"/>
        <end position="342"/>
    </location>
</feature>
<accession>A0AAV6RRT4</accession>
<gene>
    <name evidence="6" type="ORF">JOB18_035522</name>
</gene>
<organism evidence="6 7">
    <name type="scientific">Solea senegalensis</name>
    <name type="common">Senegalese sole</name>
    <dbReference type="NCBI Taxonomy" id="28829"/>
    <lineage>
        <taxon>Eukaryota</taxon>
        <taxon>Metazoa</taxon>
        <taxon>Chordata</taxon>
        <taxon>Craniata</taxon>
        <taxon>Vertebrata</taxon>
        <taxon>Euteleostomi</taxon>
        <taxon>Actinopterygii</taxon>
        <taxon>Neopterygii</taxon>
        <taxon>Teleostei</taxon>
        <taxon>Neoteleostei</taxon>
        <taxon>Acanthomorphata</taxon>
        <taxon>Carangaria</taxon>
        <taxon>Pleuronectiformes</taxon>
        <taxon>Pleuronectoidei</taxon>
        <taxon>Soleidae</taxon>
        <taxon>Solea</taxon>
    </lineage>
</organism>
<feature type="region of interest" description="Disordered" evidence="3">
    <location>
        <begin position="272"/>
        <end position="344"/>
    </location>
</feature>
<feature type="domain" description="ACB" evidence="5">
    <location>
        <begin position="41"/>
        <end position="130"/>
    </location>
</feature>
<dbReference type="PANTHER" id="PTHR23310:SF53">
    <property type="entry name" value="ACYL-COA-BINDING DOMAIN-CONTAINING PROTEIN 4"/>
    <property type="match status" value="1"/>
</dbReference>
<keyword evidence="4" id="KW-0812">Transmembrane</keyword>
<dbReference type="PANTHER" id="PTHR23310">
    <property type="entry name" value="ACYL-COA-BINDING PROTEIN, ACBP"/>
    <property type="match status" value="1"/>
</dbReference>
<dbReference type="PROSITE" id="PS51228">
    <property type="entry name" value="ACB_2"/>
    <property type="match status" value="1"/>
</dbReference>
<proteinExistence type="predicted"/>
<keyword evidence="1" id="KW-0175">Coiled coil</keyword>
<comment type="caution">
    <text evidence="6">The sequence shown here is derived from an EMBL/GenBank/DDBJ whole genome shotgun (WGS) entry which is preliminary data.</text>
</comment>
<dbReference type="PIRSF" id="PIRSF002412">
    <property type="entry name" value="MA_DBI"/>
    <property type="match status" value="1"/>
</dbReference>
<keyword evidence="2" id="KW-0446">Lipid-binding</keyword>
<feature type="region of interest" description="Disordered" evidence="3">
    <location>
        <begin position="169"/>
        <end position="193"/>
    </location>
</feature>
<evidence type="ECO:0000256" key="1">
    <source>
        <dbReference type="ARBA" id="ARBA00023054"/>
    </source>
</evidence>
<evidence type="ECO:0000256" key="4">
    <source>
        <dbReference type="SAM" id="Phobius"/>
    </source>
</evidence>
<dbReference type="AlphaFoldDB" id="A0AAV6RRT4"/>
<dbReference type="FunFam" id="1.20.80.10:FF:000010">
    <property type="entry name" value="Acyl-CoA-binding domain-containing protein 5"/>
    <property type="match status" value="1"/>
</dbReference>
<reference evidence="6 7" key="1">
    <citation type="journal article" date="2021" name="Sci. Rep.">
        <title>Chromosome anchoring in Senegalese sole (Solea senegalensis) reveals sex-associated markers and genome rearrangements in flatfish.</title>
        <authorList>
            <person name="Guerrero-Cozar I."/>
            <person name="Gomez-Garrido J."/>
            <person name="Berbel C."/>
            <person name="Martinez-Blanch J.F."/>
            <person name="Alioto T."/>
            <person name="Claros M.G."/>
            <person name="Gagnaire P.A."/>
            <person name="Manchado M."/>
        </authorList>
    </citation>
    <scope>NUCLEOTIDE SEQUENCE [LARGE SCALE GENOMIC DNA]</scope>
    <source>
        <strain evidence="6">Sse05_10M</strain>
    </source>
</reference>
<feature type="compositionally biased region" description="Basic and acidic residues" evidence="3">
    <location>
        <begin position="292"/>
        <end position="309"/>
    </location>
</feature>
<dbReference type="GO" id="GO:0005737">
    <property type="term" value="C:cytoplasm"/>
    <property type="evidence" value="ECO:0007669"/>
    <property type="project" value="TreeGrafter"/>
</dbReference>
<keyword evidence="7" id="KW-1185">Reference proteome</keyword>
<feature type="compositionally biased region" description="Gly residues" evidence="3">
    <location>
        <begin position="274"/>
        <end position="287"/>
    </location>
</feature>
<dbReference type="Pfam" id="PF00887">
    <property type="entry name" value="ACBP"/>
    <property type="match status" value="1"/>
</dbReference>
<evidence type="ECO:0000313" key="7">
    <source>
        <dbReference type="Proteomes" id="UP000693946"/>
    </source>
</evidence>
<dbReference type="EMBL" id="JAGKHQ010000010">
    <property type="protein sequence ID" value="KAG7507485.1"/>
    <property type="molecule type" value="Genomic_DNA"/>
</dbReference>
<name>A0AAV6RRT4_SOLSE</name>
<feature type="compositionally biased region" description="Basic and acidic residues" evidence="3">
    <location>
        <begin position="169"/>
        <end position="178"/>
    </location>
</feature>
<keyword evidence="4" id="KW-1133">Transmembrane helix</keyword>
<sequence>MLTAASSDQGSSACKHQSSLEFLKSHGVMPVPAMDEPVVDHQRRFQAAVDVIHNLPKRGSYRPSYELMLRFYSLYKQAVCGPCTAPRPGFWDPVGRYKWDAWSRLGDMSSEVAMAAYVDEMKRVAQEVIDTTPINEKTVSLFHQFEPLYLVIEDMPRPPQSLLTLREGLKGSEGTEMKNEEEEEPKEGSLLPENLDLDQDQDQELKLDEVKLAADSAVSECPVVTSDSESEIFCDSVDSVEQLSSVKIPLINGFQNGHASLESRHRLDARQVGAGQGGEGGGDGKGQGPANRRQDGGREDSRHSWRERGVPQGGPRWGGPGGGGTGGGGGGSGRGGGDGSEGGAERIHDAQLQQQIMVALRRLREDMRSVMERLEVVERLAASHAQGSDWRKCLQCAAASSSQHQEDERWWPFDVSGQTVLLFLVWPFVAQGVVYLMRKAQKRNRVSL</sequence>
<evidence type="ECO:0000313" key="6">
    <source>
        <dbReference type="EMBL" id="KAG7507485.1"/>
    </source>
</evidence>
<evidence type="ECO:0000256" key="3">
    <source>
        <dbReference type="SAM" id="MobiDB-lite"/>
    </source>
</evidence>
<dbReference type="GO" id="GO:0000062">
    <property type="term" value="F:fatty-acyl-CoA binding"/>
    <property type="evidence" value="ECO:0007669"/>
    <property type="project" value="InterPro"/>
</dbReference>
<dbReference type="InterPro" id="IPR000582">
    <property type="entry name" value="Acyl-CoA-binding_protein"/>
</dbReference>
<dbReference type="InterPro" id="IPR016347">
    <property type="entry name" value="ACBD5"/>
</dbReference>
<evidence type="ECO:0000259" key="5">
    <source>
        <dbReference type="PROSITE" id="PS51228"/>
    </source>
</evidence>
<feature type="transmembrane region" description="Helical" evidence="4">
    <location>
        <begin position="419"/>
        <end position="437"/>
    </location>
</feature>
<evidence type="ECO:0000256" key="2">
    <source>
        <dbReference type="ARBA" id="ARBA00023121"/>
    </source>
</evidence>
<dbReference type="Proteomes" id="UP000693946">
    <property type="component" value="Linkage Group LG18"/>
</dbReference>
<protein>
    <submittedName>
        <fullName evidence="6">Acyl-CoA-binding domain-containing protein 4 isoform X1</fullName>
    </submittedName>
</protein>